<keyword evidence="1" id="KW-0812">Transmembrane</keyword>
<dbReference type="AlphaFoldDB" id="A0A934I8Z9"/>
<keyword evidence="1" id="KW-1133">Transmembrane helix</keyword>
<proteinExistence type="predicted"/>
<dbReference type="RefSeq" id="WP_198732008.1">
    <property type="nucleotide sequence ID" value="NZ_JAEINH010000001.1"/>
</dbReference>
<keyword evidence="1" id="KW-0472">Membrane</keyword>
<feature type="transmembrane region" description="Helical" evidence="1">
    <location>
        <begin position="82"/>
        <end position="104"/>
    </location>
</feature>
<dbReference type="EMBL" id="JAEINH010000001">
    <property type="protein sequence ID" value="MBI9113430.1"/>
    <property type="molecule type" value="Genomic_DNA"/>
</dbReference>
<feature type="transmembrane region" description="Helical" evidence="1">
    <location>
        <begin position="32"/>
        <end position="54"/>
    </location>
</feature>
<keyword evidence="3" id="KW-1185">Reference proteome</keyword>
<evidence type="ECO:0000313" key="2">
    <source>
        <dbReference type="EMBL" id="MBI9113430.1"/>
    </source>
</evidence>
<accession>A0A934I8Z9</accession>
<name>A0A934I8Z9_9MICO</name>
<comment type="caution">
    <text evidence="2">The sequence shown here is derived from an EMBL/GenBank/DDBJ whole genome shotgun (WGS) entry which is preliminary data.</text>
</comment>
<sequence length="230" mass="24815">MGNDSERTARTGWEWQDGTLYRRQRRRWVPRAVLHGVEVLALLLLPAAVLVPAVQALAEASWSWSSETCVATRGGESSCGGAWVFLVIGSALLAGWIAALVMAVRASDAQRKQIATPLHLDARLLHATIPETLLHGPARISIRWEDVLTIEPPAHGADTLLVRLVPGAEVIARDRVARKKPLVGDGSFVTIECGETAVDAPVLRYFLSDISRWGLATQAGADHALRVAGV</sequence>
<evidence type="ECO:0000256" key="1">
    <source>
        <dbReference type="SAM" id="Phobius"/>
    </source>
</evidence>
<reference evidence="2" key="1">
    <citation type="submission" date="2020-12" db="EMBL/GenBank/DDBJ databases">
        <title>Sanguibacter suaedae sp. nov., isolated from Suaeda aralocaspica.</title>
        <authorList>
            <person name="Ma Q."/>
        </authorList>
    </citation>
    <scope>NUCLEOTIDE SEQUENCE</scope>
    <source>
        <strain evidence="2">YZGR15</strain>
    </source>
</reference>
<protein>
    <submittedName>
        <fullName evidence="2">Uncharacterized protein</fullName>
    </submittedName>
</protein>
<organism evidence="2 3">
    <name type="scientific">Sanguibacter suaedae</name>
    <dbReference type="NCBI Taxonomy" id="2795737"/>
    <lineage>
        <taxon>Bacteria</taxon>
        <taxon>Bacillati</taxon>
        <taxon>Actinomycetota</taxon>
        <taxon>Actinomycetes</taxon>
        <taxon>Micrococcales</taxon>
        <taxon>Sanguibacteraceae</taxon>
        <taxon>Sanguibacter</taxon>
    </lineage>
</organism>
<gene>
    <name evidence="2" type="ORF">JAV76_00200</name>
</gene>
<evidence type="ECO:0000313" key="3">
    <source>
        <dbReference type="Proteomes" id="UP000602087"/>
    </source>
</evidence>
<dbReference type="Proteomes" id="UP000602087">
    <property type="component" value="Unassembled WGS sequence"/>
</dbReference>